<sequence length="37" mass="3860">MSSSIAIVGAQTHLNPPNVLNGEVSISDFITYNQGGK</sequence>
<protein>
    <submittedName>
        <fullName evidence="1">Uncharacterized protein</fullName>
    </submittedName>
</protein>
<gene>
    <name evidence="1" type="ORF">CSF007_11220</name>
</gene>
<organism evidence="1">
    <name type="scientific">Yersinia ruckeri</name>
    <dbReference type="NCBI Taxonomy" id="29486"/>
    <lineage>
        <taxon>Bacteria</taxon>
        <taxon>Pseudomonadati</taxon>
        <taxon>Pseudomonadota</taxon>
        <taxon>Gammaproteobacteria</taxon>
        <taxon>Enterobacterales</taxon>
        <taxon>Yersiniaceae</taxon>
        <taxon>Yersinia</taxon>
    </lineage>
</organism>
<dbReference type="AlphaFoldDB" id="A0A0A8VEH0"/>
<dbReference type="EMBL" id="LN681231">
    <property type="protein sequence ID" value="CEK27990.1"/>
    <property type="molecule type" value="Genomic_DNA"/>
</dbReference>
<name>A0A0A8VEH0_YERRU</name>
<evidence type="ECO:0000313" key="1">
    <source>
        <dbReference type="EMBL" id="CEK27990.1"/>
    </source>
</evidence>
<accession>A0A0A8VEH0</accession>
<proteinExistence type="predicted"/>
<reference evidence="1" key="1">
    <citation type="journal article" date="2015" name="Genome Announc.">
        <title>Complete Genome Sequence of Yersinia ruckeri Strain CSF007-82, Etiologic Agent of Red Mouth Disease in Salmonid Fish.</title>
        <authorList>
            <person name="Nelson M.C."/>
            <person name="LaPatra S.E."/>
            <person name="Welch T.J."/>
            <person name="Graf J."/>
        </authorList>
    </citation>
    <scope>NUCLEOTIDE SEQUENCE</scope>
    <source>
        <strain evidence="1">CSF007-82</strain>
    </source>
</reference>